<name>A0ABW3I8F3_9PAST</name>
<organism evidence="2 3">
    <name type="scientific">Seminibacterium arietis</name>
    <dbReference type="NCBI Taxonomy" id="1173502"/>
    <lineage>
        <taxon>Bacteria</taxon>
        <taxon>Pseudomonadati</taxon>
        <taxon>Pseudomonadota</taxon>
        <taxon>Gammaproteobacteria</taxon>
        <taxon>Pasteurellales</taxon>
        <taxon>Pasteurellaceae</taxon>
        <taxon>Seminibacterium</taxon>
    </lineage>
</organism>
<dbReference type="Pfam" id="PF06226">
    <property type="entry name" value="DUF1007"/>
    <property type="match status" value="1"/>
</dbReference>
<gene>
    <name evidence="2" type="ORF">ACFQ02_03525</name>
</gene>
<feature type="transmembrane region" description="Helical" evidence="1">
    <location>
        <begin position="12"/>
        <end position="28"/>
    </location>
</feature>
<dbReference type="InterPro" id="IPR016537">
    <property type="entry name" value="UCP008159_ABC"/>
</dbReference>
<keyword evidence="1" id="KW-0812">Transmembrane</keyword>
<dbReference type="EMBL" id="JBHTJN010000008">
    <property type="protein sequence ID" value="MFD0965922.1"/>
    <property type="molecule type" value="Genomic_DNA"/>
</dbReference>
<protein>
    <submittedName>
        <fullName evidence="2">DUF1007 family protein</fullName>
    </submittedName>
</protein>
<evidence type="ECO:0000313" key="3">
    <source>
        <dbReference type="Proteomes" id="UP001596996"/>
    </source>
</evidence>
<sequence length="220" mass="25517">MNWIVNLNKKLFRIFFFISVLIIPHYAVSHPHAFIEMKNKILVENNQLTGFSVEWILDEASSASVLYDLALAQGNKKETQKLIDDIMTNVVNEHYFSYLFDKKGNKIKYSAKPKNYGMKSNGAEVMYFFDFMLSKPKNLINDTFQLMTYDPTYFVSMYYEKPTKSAVDFSLLPKNCRGKVIEPNVSDKIRKYASSLDINQKDEDYSLGQVFAQKVEITCN</sequence>
<dbReference type="Proteomes" id="UP001596996">
    <property type="component" value="Unassembled WGS sequence"/>
</dbReference>
<evidence type="ECO:0000256" key="1">
    <source>
        <dbReference type="SAM" id="Phobius"/>
    </source>
</evidence>
<keyword evidence="3" id="KW-1185">Reference proteome</keyword>
<dbReference type="InterPro" id="IPR010412">
    <property type="entry name" value="DUF1007"/>
</dbReference>
<proteinExistence type="predicted"/>
<comment type="caution">
    <text evidence="2">The sequence shown here is derived from an EMBL/GenBank/DDBJ whole genome shotgun (WGS) entry which is preliminary data.</text>
</comment>
<keyword evidence="1" id="KW-1133">Transmembrane helix</keyword>
<evidence type="ECO:0000313" key="2">
    <source>
        <dbReference type="EMBL" id="MFD0965922.1"/>
    </source>
</evidence>
<keyword evidence="1" id="KW-0472">Membrane</keyword>
<dbReference type="PIRSF" id="PIRSF008159">
    <property type="entry name" value="UCP008159_ABC"/>
    <property type="match status" value="1"/>
</dbReference>
<dbReference type="RefSeq" id="WP_380819410.1">
    <property type="nucleotide sequence ID" value="NZ_JBHTJN010000008.1"/>
</dbReference>
<accession>A0ABW3I8F3</accession>
<reference evidence="3" key="1">
    <citation type="journal article" date="2019" name="Int. J. Syst. Evol. Microbiol.">
        <title>The Global Catalogue of Microorganisms (GCM) 10K type strain sequencing project: providing services to taxonomists for standard genome sequencing and annotation.</title>
        <authorList>
            <consortium name="The Broad Institute Genomics Platform"/>
            <consortium name="The Broad Institute Genome Sequencing Center for Infectious Disease"/>
            <person name="Wu L."/>
            <person name="Ma J."/>
        </authorList>
    </citation>
    <scope>NUCLEOTIDE SEQUENCE [LARGE SCALE GENOMIC DNA]</scope>
    <source>
        <strain evidence="3">CCUG 61707</strain>
    </source>
</reference>